<protein>
    <submittedName>
        <fullName evidence="1">Uncharacterized protein</fullName>
    </submittedName>
</protein>
<sequence>MTDRIFTMSTTNISLCGRHFRQTSGSDGYEESLPAPASRPLCAKQMFGPKNFVQNARSSTTTNGIPMTFLVFYHRDKIPGTKTTV</sequence>
<dbReference type="Proteomes" id="UP001196413">
    <property type="component" value="Unassembled WGS sequence"/>
</dbReference>
<dbReference type="AlphaFoldDB" id="A0AAD5WJA2"/>
<name>A0AAD5WJA2_PARTN</name>
<organism evidence="1 2">
    <name type="scientific">Parelaphostrongylus tenuis</name>
    <name type="common">Meningeal worm</name>
    <dbReference type="NCBI Taxonomy" id="148309"/>
    <lineage>
        <taxon>Eukaryota</taxon>
        <taxon>Metazoa</taxon>
        <taxon>Ecdysozoa</taxon>
        <taxon>Nematoda</taxon>
        <taxon>Chromadorea</taxon>
        <taxon>Rhabditida</taxon>
        <taxon>Rhabditina</taxon>
        <taxon>Rhabditomorpha</taxon>
        <taxon>Strongyloidea</taxon>
        <taxon>Metastrongylidae</taxon>
        <taxon>Parelaphostrongylus</taxon>
    </lineage>
</organism>
<reference evidence="1" key="1">
    <citation type="submission" date="2021-06" db="EMBL/GenBank/DDBJ databases">
        <title>Parelaphostrongylus tenuis whole genome reference sequence.</title>
        <authorList>
            <person name="Garwood T.J."/>
            <person name="Larsen P.A."/>
            <person name="Fountain-Jones N.M."/>
            <person name="Garbe J.R."/>
            <person name="Macchietto M.G."/>
            <person name="Kania S.A."/>
            <person name="Gerhold R.W."/>
            <person name="Richards J.E."/>
            <person name="Wolf T.M."/>
        </authorList>
    </citation>
    <scope>NUCLEOTIDE SEQUENCE</scope>
    <source>
        <strain evidence="1">MNPRO001-30</strain>
        <tissue evidence="1">Meninges</tissue>
    </source>
</reference>
<gene>
    <name evidence="1" type="ORF">KIN20_034567</name>
</gene>
<keyword evidence="2" id="KW-1185">Reference proteome</keyword>
<evidence type="ECO:0000313" key="1">
    <source>
        <dbReference type="EMBL" id="KAJ1372412.1"/>
    </source>
</evidence>
<dbReference type="EMBL" id="JAHQIW010007138">
    <property type="protein sequence ID" value="KAJ1372412.1"/>
    <property type="molecule type" value="Genomic_DNA"/>
</dbReference>
<proteinExistence type="predicted"/>
<accession>A0AAD5WJA2</accession>
<evidence type="ECO:0000313" key="2">
    <source>
        <dbReference type="Proteomes" id="UP001196413"/>
    </source>
</evidence>
<comment type="caution">
    <text evidence="1">The sequence shown here is derived from an EMBL/GenBank/DDBJ whole genome shotgun (WGS) entry which is preliminary data.</text>
</comment>